<keyword evidence="1" id="KW-0175">Coiled coil</keyword>
<dbReference type="EMBL" id="KV423958">
    <property type="protein sequence ID" value="KZT57849.1"/>
    <property type="molecule type" value="Genomic_DNA"/>
</dbReference>
<evidence type="ECO:0000313" key="3">
    <source>
        <dbReference type="Proteomes" id="UP000076842"/>
    </source>
</evidence>
<organism evidence="2 3">
    <name type="scientific">Calocera cornea HHB12733</name>
    <dbReference type="NCBI Taxonomy" id="1353952"/>
    <lineage>
        <taxon>Eukaryota</taxon>
        <taxon>Fungi</taxon>
        <taxon>Dikarya</taxon>
        <taxon>Basidiomycota</taxon>
        <taxon>Agaricomycotina</taxon>
        <taxon>Dacrymycetes</taxon>
        <taxon>Dacrymycetales</taxon>
        <taxon>Dacrymycetaceae</taxon>
        <taxon>Calocera</taxon>
    </lineage>
</organism>
<accession>A0A165GB84</accession>
<sequence length="144" mass="16515">MRRGSEASSDGGDGENDVQDFISMWTAKNANKKKKQEKELLKLMDKTKHDYLRRVAEIREDTKQKMSDVYVDFLEKDAEISKNIRTLWVKVLETHKTVHTHAEDAAKAHATKAEAMGNNLEDVEKQINDILESEEQLLEELATV</sequence>
<dbReference type="InParanoid" id="A0A165GB84"/>
<evidence type="ECO:0000256" key="1">
    <source>
        <dbReference type="SAM" id="Coils"/>
    </source>
</evidence>
<evidence type="ECO:0000313" key="2">
    <source>
        <dbReference type="EMBL" id="KZT57849.1"/>
    </source>
</evidence>
<keyword evidence="3" id="KW-1185">Reference proteome</keyword>
<dbReference type="OrthoDB" id="10525425at2759"/>
<dbReference type="AlphaFoldDB" id="A0A165GB84"/>
<proteinExistence type="predicted"/>
<protein>
    <submittedName>
        <fullName evidence="2">Uncharacterized protein</fullName>
    </submittedName>
</protein>
<dbReference type="Proteomes" id="UP000076842">
    <property type="component" value="Unassembled WGS sequence"/>
</dbReference>
<gene>
    <name evidence="2" type="ORF">CALCODRAFT_495683</name>
</gene>
<feature type="coiled-coil region" evidence="1">
    <location>
        <begin position="113"/>
        <end position="140"/>
    </location>
</feature>
<name>A0A165GB84_9BASI</name>
<reference evidence="2 3" key="1">
    <citation type="journal article" date="2016" name="Mol. Biol. Evol.">
        <title>Comparative Genomics of Early-Diverging Mushroom-Forming Fungi Provides Insights into the Origins of Lignocellulose Decay Capabilities.</title>
        <authorList>
            <person name="Nagy L.G."/>
            <person name="Riley R."/>
            <person name="Tritt A."/>
            <person name="Adam C."/>
            <person name="Daum C."/>
            <person name="Floudas D."/>
            <person name="Sun H."/>
            <person name="Yadav J.S."/>
            <person name="Pangilinan J."/>
            <person name="Larsson K.H."/>
            <person name="Matsuura K."/>
            <person name="Barry K."/>
            <person name="Labutti K."/>
            <person name="Kuo R."/>
            <person name="Ohm R.A."/>
            <person name="Bhattacharya S.S."/>
            <person name="Shirouzu T."/>
            <person name="Yoshinaga Y."/>
            <person name="Martin F.M."/>
            <person name="Grigoriev I.V."/>
            <person name="Hibbett D.S."/>
        </authorList>
    </citation>
    <scope>NUCLEOTIDE SEQUENCE [LARGE SCALE GENOMIC DNA]</scope>
    <source>
        <strain evidence="2 3">HHB12733</strain>
    </source>
</reference>